<name>A0A921P0C1_9GAMM</name>
<dbReference type="OrthoDB" id="101972at2"/>
<dbReference type="EMBL" id="PDWK01000040">
    <property type="protein sequence ID" value="KAF1688670.1"/>
    <property type="molecule type" value="Genomic_DNA"/>
</dbReference>
<evidence type="ECO:0000313" key="2">
    <source>
        <dbReference type="EMBL" id="KAF1688670.1"/>
    </source>
</evidence>
<dbReference type="InterPro" id="IPR038732">
    <property type="entry name" value="HpyO/CreE_NAD-binding"/>
</dbReference>
<evidence type="ECO:0000313" key="3">
    <source>
        <dbReference type="Proteomes" id="UP000717981"/>
    </source>
</evidence>
<dbReference type="Pfam" id="PF13454">
    <property type="entry name" value="NAD_binding_9"/>
    <property type="match status" value="1"/>
</dbReference>
<comment type="caution">
    <text evidence="2">The sequence shown here is derived from an EMBL/GenBank/DDBJ whole genome shotgun (WGS) entry which is preliminary data.</text>
</comment>
<dbReference type="Proteomes" id="UP000717981">
    <property type="component" value="Unassembled WGS sequence"/>
</dbReference>
<dbReference type="PANTHER" id="PTHR40254">
    <property type="entry name" value="BLR0577 PROTEIN"/>
    <property type="match status" value="1"/>
</dbReference>
<dbReference type="SUPFAM" id="SSF51905">
    <property type="entry name" value="FAD/NAD(P)-binding domain"/>
    <property type="match status" value="2"/>
</dbReference>
<dbReference type="AlphaFoldDB" id="A0A921P0C1"/>
<organism evidence="2 3">
    <name type="scientific">Pseudoxanthomonas taiwanensis</name>
    <dbReference type="NCBI Taxonomy" id="176598"/>
    <lineage>
        <taxon>Bacteria</taxon>
        <taxon>Pseudomonadati</taxon>
        <taxon>Pseudomonadota</taxon>
        <taxon>Gammaproteobacteria</taxon>
        <taxon>Lysobacterales</taxon>
        <taxon>Lysobacteraceae</taxon>
        <taxon>Pseudoxanthomonas</taxon>
    </lineage>
</organism>
<sequence>MHSRCDLAIVGGGAAGTLAAIHCLQRARSPLRIVLFDSAAEPGRGVAYGTGRPEHVLNVPAGRMSLFPDQPEDFVDYLAGLPGYAGQLRQALAVRFVPRRDYGAYVQARLAQVRQDSAASLEHVAAKGATAERADGAWRLAWDGGRLLAARVLLATGNAPRPLPARGAGAGPAPRRVAAWDYEGVAAIGPDAAVCIVGTGLSMVDAVLTLDATGHRGPLHLVSRHGLLPRAHDPALAVDEAFDHAELLPLGTRARLRRLRRQVQDAAARGLSWQAVIERLRPHGPALWQSLPEHEQRRFLRHAVRHWDVHRHRIAPEVHAVLERLRASGRLHLHRARLELAAAGPRCVQLALRDAARRPHTLEVDHVVNATGVELRVQAMGNPLLEQLLGEGHAVPGAHGIGLATDAEGRLLDADGRPQDDLRAIGSLRIGQAWESLAIPDLRLQAQALAQAWAG</sequence>
<dbReference type="Gene3D" id="3.50.50.60">
    <property type="entry name" value="FAD/NAD(P)-binding domain"/>
    <property type="match status" value="1"/>
</dbReference>
<dbReference type="PRINTS" id="PR00368">
    <property type="entry name" value="FADPNR"/>
</dbReference>
<keyword evidence="3" id="KW-1185">Reference proteome</keyword>
<dbReference type="RefSeq" id="WP_162124684.1">
    <property type="nucleotide sequence ID" value="NZ_PDWK01000040.1"/>
</dbReference>
<gene>
    <name evidence="2" type="ORF">CR938_08960</name>
</gene>
<dbReference type="PANTHER" id="PTHR40254:SF1">
    <property type="entry name" value="BLR0577 PROTEIN"/>
    <property type="match status" value="1"/>
</dbReference>
<proteinExistence type="predicted"/>
<evidence type="ECO:0000259" key="1">
    <source>
        <dbReference type="Pfam" id="PF13454"/>
    </source>
</evidence>
<dbReference type="PRINTS" id="PR00411">
    <property type="entry name" value="PNDRDTASEI"/>
</dbReference>
<accession>A0A921P0C1</accession>
<protein>
    <submittedName>
        <fullName evidence="2">Pyridine nucleotide-disulfide oxidoreductase</fullName>
    </submittedName>
</protein>
<reference evidence="2" key="1">
    <citation type="submission" date="2017-10" db="EMBL/GenBank/DDBJ databases">
        <title>Whole genome sequencing of members of genus Pseudoxanthomonas.</title>
        <authorList>
            <person name="Kumar S."/>
            <person name="Bansal K."/>
            <person name="Kaur A."/>
            <person name="Patil P."/>
            <person name="Sharma S."/>
            <person name="Patil P.B."/>
        </authorList>
    </citation>
    <scope>NUCLEOTIDE SEQUENCE</scope>
    <source>
        <strain evidence="2">DSM 22914</strain>
    </source>
</reference>
<feature type="domain" description="FAD-dependent urate hydroxylase HpyO/Asp monooxygenase CreE-like FAD/NAD(P)-binding" evidence="1">
    <location>
        <begin position="8"/>
        <end position="158"/>
    </location>
</feature>
<dbReference type="InterPro" id="IPR052189">
    <property type="entry name" value="L-asp_N-monooxygenase_NS-form"/>
</dbReference>
<dbReference type="InterPro" id="IPR036188">
    <property type="entry name" value="FAD/NAD-bd_sf"/>
</dbReference>